<gene>
    <name evidence="7" type="ORF">DFH08DRAFT_416546</name>
</gene>
<evidence type="ECO:0000256" key="5">
    <source>
        <dbReference type="ARBA" id="ARBA00023242"/>
    </source>
</evidence>
<keyword evidence="5" id="KW-0539">Nucleus</keyword>
<evidence type="ECO:0000256" key="2">
    <source>
        <dbReference type="ARBA" id="ARBA00022723"/>
    </source>
</evidence>
<accession>A0AAD7EYX0</accession>
<dbReference type="GO" id="GO:0000981">
    <property type="term" value="F:DNA-binding transcription factor activity, RNA polymerase II-specific"/>
    <property type="evidence" value="ECO:0007669"/>
    <property type="project" value="InterPro"/>
</dbReference>
<keyword evidence="3" id="KW-0805">Transcription regulation</keyword>
<evidence type="ECO:0000256" key="3">
    <source>
        <dbReference type="ARBA" id="ARBA00023015"/>
    </source>
</evidence>
<keyword evidence="2" id="KW-0479">Metal-binding</keyword>
<dbReference type="CDD" id="cd12148">
    <property type="entry name" value="fungal_TF_MHR"/>
    <property type="match status" value="1"/>
</dbReference>
<dbReference type="GO" id="GO:0006351">
    <property type="term" value="P:DNA-templated transcription"/>
    <property type="evidence" value="ECO:0007669"/>
    <property type="project" value="InterPro"/>
</dbReference>
<dbReference type="Pfam" id="PF00172">
    <property type="entry name" value="Zn_clus"/>
    <property type="match status" value="1"/>
</dbReference>
<dbReference type="EMBL" id="JARIHO010000006">
    <property type="protein sequence ID" value="KAJ7359757.1"/>
    <property type="molecule type" value="Genomic_DNA"/>
</dbReference>
<dbReference type="GO" id="GO:0008270">
    <property type="term" value="F:zinc ion binding"/>
    <property type="evidence" value="ECO:0007669"/>
    <property type="project" value="InterPro"/>
</dbReference>
<dbReference type="InterPro" id="IPR050815">
    <property type="entry name" value="TF_fung"/>
</dbReference>
<dbReference type="SUPFAM" id="SSF57701">
    <property type="entry name" value="Zn2/Cys6 DNA-binding domain"/>
    <property type="match status" value="1"/>
</dbReference>
<evidence type="ECO:0000259" key="6">
    <source>
        <dbReference type="PROSITE" id="PS50048"/>
    </source>
</evidence>
<keyword evidence="8" id="KW-1185">Reference proteome</keyword>
<name>A0AAD7EYX0_9AGAR</name>
<dbReference type="Proteomes" id="UP001218218">
    <property type="component" value="Unassembled WGS sequence"/>
</dbReference>
<protein>
    <recommendedName>
        <fullName evidence="6">Zn(2)-C6 fungal-type domain-containing protein</fullName>
    </recommendedName>
</protein>
<dbReference type="PROSITE" id="PS50048">
    <property type="entry name" value="ZN2_CY6_FUNGAL_2"/>
    <property type="match status" value="1"/>
</dbReference>
<evidence type="ECO:0000256" key="4">
    <source>
        <dbReference type="ARBA" id="ARBA00023163"/>
    </source>
</evidence>
<sequence length="538" mass="59194">MNQQRTSRKSQSDKSKNIQLNKGQACFNCRRRKVRCDGKKPICTPCSTFYGGGLHDCEYTDTGLAQSQVLEEKISIIESRIQELEKPNETGTSIGLHNPYRPIRSRGSLSPQLNEFTPDPSTSISQSNLILKSWTDFFHTITSNVLQYASQVGFFLNPQILEALLEDGAVPSQIACPALLSAIYLWGAHLSRSETMISEASLLSDALRNISGSLSNGRCPNAIMQTLQAEVLLAQYFFCNARILEGKYHASAAVSIALCSGFHKIRSADARNLANSNLTPAENPMEEGERINSFWAVLTLNNTWLAADGSPRDISYAVVDTPWPLDMHSYSQASRILPLHSSATVESFLSNFPDHGTSPIALHAKAAIVFEQASRLAARFTEDIAVRKSPNMFTAEFSHLDGVIESLKQALPPLEPNGSQLLPLVIHSLAQVATIQLHNPFCLKHDHSRSCAISAAMAVVEFVRQTNLGDVRYIDAIVGTLWMAACQVLITELSRAKYSPRAVHFHEAVETLLAAMSVFSRGCRMIKLQLETAQGNYA</sequence>
<dbReference type="PANTHER" id="PTHR47338:SF29">
    <property type="entry name" value="ZN(2)-C6 FUNGAL-TYPE DOMAIN-CONTAINING PROTEIN"/>
    <property type="match status" value="1"/>
</dbReference>
<dbReference type="AlphaFoldDB" id="A0AAD7EYX0"/>
<proteinExistence type="predicted"/>
<feature type="domain" description="Zn(2)-C6 fungal-type" evidence="6">
    <location>
        <begin position="25"/>
        <end position="59"/>
    </location>
</feature>
<dbReference type="SMART" id="SM00066">
    <property type="entry name" value="GAL4"/>
    <property type="match status" value="1"/>
</dbReference>
<dbReference type="InterPro" id="IPR001138">
    <property type="entry name" value="Zn2Cys6_DnaBD"/>
</dbReference>
<evidence type="ECO:0000256" key="1">
    <source>
        <dbReference type="ARBA" id="ARBA00004123"/>
    </source>
</evidence>
<comment type="caution">
    <text evidence="7">The sequence shown here is derived from an EMBL/GenBank/DDBJ whole genome shotgun (WGS) entry which is preliminary data.</text>
</comment>
<dbReference type="PANTHER" id="PTHR47338">
    <property type="entry name" value="ZN(II)2CYS6 TRANSCRIPTION FACTOR (EUROFUNG)-RELATED"/>
    <property type="match status" value="1"/>
</dbReference>
<dbReference type="Gene3D" id="4.10.240.10">
    <property type="entry name" value="Zn(2)-C6 fungal-type DNA-binding domain"/>
    <property type="match status" value="1"/>
</dbReference>
<evidence type="ECO:0000313" key="8">
    <source>
        <dbReference type="Proteomes" id="UP001218218"/>
    </source>
</evidence>
<keyword evidence="4" id="KW-0804">Transcription</keyword>
<dbReference type="Pfam" id="PF04082">
    <property type="entry name" value="Fungal_trans"/>
    <property type="match status" value="1"/>
</dbReference>
<dbReference type="GO" id="GO:0005634">
    <property type="term" value="C:nucleus"/>
    <property type="evidence" value="ECO:0007669"/>
    <property type="project" value="UniProtKB-SubCell"/>
</dbReference>
<dbReference type="InterPro" id="IPR007219">
    <property type="entry name" value="XnlR_reg_dom"/>
</dbReference>
<organism evidence="7 8">
    <name type="scientific">Mycena albidolilacea</name>
    <dbReference type="NCBI Taxonomy" id="1033008"/>
    <lineage>
        <taxon>Eukaryota</taxon>
        <taxon>Fungi</taxon>
        <taxon>Dikarya</taxon>
        <taxon>Basidiomycota</taxon>
        <taxon>Agaricomycotina</taxon>
        <taxon>Agaricomycetes</taxon>
        <taxon>Agaricomycetidae</taxon>
        <taxon>Agaricales</taxon>
        <taxon>Marasmiineae</taxon>
        <taxon>Mycenaceae</taxon>
        <taxon>Mycena</taxon>
    </lineage>
</organism>
<evidence type="ECO:0000313" key="7">
    <source>
        <dbReference type="EMBL" id="KAJ7359757.1"/>
    </source>
</evidence>
<dbReference type="GO" id="GO:0003677">
    <property type="term" value="F:DNA binding"/>
    <property type="evidence" value="ECO:0007669"/>
    <property type="project" value="InterPro"/>
</dbReference>
<dbReference type="InterPro" id="IPR036864">
    <property type="entry name" value="Zn2-C6_fun-type_DNA-bd_sf"/>
</dbReference>
<feature type="non-terminal residue" evidence="7">
    <location>
        <position position="538"/>
    </location>
</feature>
<comment type="subcellular location">
    <subcellularLocation>
        <location evidence="1">Nucleus</location>
    </subcellularLocation>
</comment>
<dbReference type="CDD" id="cd00067">
    <property type="entry name" value="GAL4"/>
    <property type="match status" value="1"/>
</dbReference>
<reference evidence="7" key="1">
    <citation type="submission" date="2023-03" db="EMBL/GenBank/DDBJ databases">
        <title>Massive genome expansion in bonnet fungi (Mycena s.s.) driven by repeated elements and novel gene families across ecological guilds.</title>
        <authorList>
            <consortium name="Lawrence Berkeley National Laboratory"/>
            <person name="Harder C.B."/>
            <person name="Miyauchi S."/>
            <person name="Viragh M."/>
            <person name="Kuo A."/>
            <person name="Thoen E."/>
            <person name="Andreopoulos B."/>
            <person name="Lu D."/>
            <person name="Skrede I."/>
            <person name="Drula E."/>
            <person name="Henrissat B."/>
            <person name="Morin E."/>
            <person name="Kohler A."/>
            <person name="Barry K."/>
            <person name="LaButti K."/>
            <person name="Morin E."/>
            <person name="Salamov A."/>
            <person name="Lipzen A."/>
            <person name="Mereny Z."/>
            <person name="Hegedus B."/>
            <person name="Baldrian P."/>
            <person name="Stursova M."/>
            <person name="Weitz H."/>
            <person name="Taylor A."/>
            <person name="Grigoriev I.V."/>
            <person name="Nagy L.G."/>
            <person name="Martin F."/>
            <person name="Kauserud H."/>
        </authorList>
    </citation>
    <scope>NUCLEOTIDE SEQUENCE</scope>
    <source>
        <strain evidence="7">CBHHK002</strain>
    </source>
</reference>